<sequence length="459" mass="49901">MKKWLCIICGLIYDEAKGWPADGIPPGTRWEDVPDDWLCPDCGVSKAEFEMIEMPVAAAPTSAAQAQAEPKEEAPIVIIGSGYAGYSLAEALRQRSADKKIVLFTADDGAHYSKPALSNALAKDKDADGLITETVLEIEQRLNIRIHARCRVNNIDAEQHLLSTDLGPQAYSKLILALGAEPIRLPFKGDGSADVLSVNDLSDYREFRRRLQANHQQDKRHITIIGNGLIGCEFANDLAHKGYQVSVVGLSGWAMDRLLPQEIGERLQANLSDQGVSWYLNNTVETIETLDGGYRLTLADGQTLQTDLILSAVGLKPRTELAAQAGVHCNRGIVVNGGLRTNVQDVYGIGDCVEIQGQLLPYIAPINFGIRALADCLIGKLTMAQYPLMPVMVKTPALPLTVLSPKPDQEGQWQVEATEAGMRGLFVANDGRVLGFALAGEMTSERQQWTDNVAEGTTL</sequence>
<evidence type="ECO:0000256" key="5">
    <source>
        <dbReference type="ARBA" id="ARBA00004933"/>
    </source>
</evidence>
<dbReference type="SUPFAM" id="SSF51905">
    <property type="entry name" value="FAD/NAD(P)-binding domain"/>
    <property type="match status" value="1"/>
</dbReference>
<dbReference type="PRINTS" id="PR00411">
    <property type="entry name" value="PNDRDTASEI"/>
</dbReference>
<dbReference type="PANTHER" id="PTHR43429:SF3">
    <property type="entry name" value="NITRITE REDUCTASE [NAD(P)H]"/>
    <property type="match status" value="1"/>
</dbReference>
<evidence type="ECO:0000256" key="15">
    <source>
        <dbReference type="ARBA" id="ARBA00023004"/>
    </source>
</evidence>
<evidence type="ECO:0000256" key="4">
    <source>
        <dbReference type="ARBA" id="ARBA00004496"/>
    </source>
</evidence>
<dbReference type="PROSITE" id="PS00202">
    <property type="entry name" value="RUBREDOXIN"/>
    <property type="match status" value="1"/>
</dbReference>
<dbReference type="InterPro" id="IPR024935">
    <property type="entry name" value="Rubredoxin_dom"/>
</dbReference>
<evidence type="ECO:0000256" key="1">
    <source>
        <dbReference type="ARBA" id="ARBA00001965"/>
    </source>
</evidence>
<keyword evidence="13" id="KW-0249">Electron transport</keyword>
<evidence type="ECO:0000256" key="10">
    <source>
        <dbReference type="ARBA" id="ARBA00022630"/>
    </source>
</evidence>
<evidence type="ECO:0000256" key="2">
    <source>
        <dbReference type="ARBA" id="ARBA00001974"/>
    </source>
</evidence>
<dbReference type="Pfam" id="PF00301">
    <property type="entry name" value="Rubredoxin"/>
    <property type="match status" value="1"/>
</dbReference>
<evidence type="ECO:0000259" key="17">
    <source>
        <dbReference type="PROSITE" id="PS50903"/>
    </source>
</evidence>
<keyword evidence="16" id="KW-0520">NAD</keyword>
<dbReference type="Pfam" id="PF18113">
    <property type="entry name" value="Rbx_binding"/>
    <property type="match status" value="1"/>
</dbReference>
<evidence type="ECO:0000256" key="12">
    <source>
        <dbReference type="ARBA" id="ARBA00022827"/>
    </source>
</evidence>
<organism evidence="18 19">
    <name type="scientific">Marinomonas piezotolerans</name>
    <dbReference type="NCBI Taxonomy" id="2213058"/>
    <lineage>
        <taxon>Bacteria</taxon>
        <taxon>Pseudomonadati</taxon>
        <taxon>Pseudomonadota</taxon>
        <taxon>Gammaproteobacteria</taxon>
        <taxon>Oceanospirillales</taxon>
        <taxon>Oceanospirillaceae</taxon>
        <taxon>Marinomonas</taxon>
    </lineage>
</organism>
<evidence type="ECO:0000256" key="3">
    <source>
        <dbReference type="ARBA" id="ARBA00002792"/>
    </source>
</evidence>
<dbReference type="Gene3D" id="3.30.390.120">
    <property type="match status" value="1"/>
</dbReference>
<comment type="function">
    <text evidence="3">Involved in the hydrocarbon hydroxylating system, which transfers electrons from NADH to rubredoxin reductase and then through rubredoxin to alkane 1 monooxygenase.</text>
</comment>
<dbReference type="OrthoDB" id="9800607at2"/>
<keyword evidence="10" id="KW-0285">Flavoprotein</keyword>
<comment type="pathway">
    <text evidence="5">Hydrocarbon metabolism; alkane degradation.</text>
</comment>
<comment type="cofactor">
    <cofactor evidence="2">
        <name>FAD</name>
        <dbReference type="ChEBI" id="CHEBI:57692"/>
    </cofactor>
</comment>
<dbReference type="GO" id="GO:0005506">
    <property type="term" value="F:iron ion binding"/>
    <property type="evidence" value="ECO:0007669"/>
    <property type="project" value="InterPro"/>
</dbReference>
<dbReference type="GO" id="GO:0016491">
    <property type="term" value="F:oxidoreductase activity"/>
    <property type="evidence" value="ECO:0007669"/>
    <property type="project" value="UniProtKB-KW"/>
</dbReference>
<evidence type="ECO:0000256" key="7">
    <source>
        <dbReference type="ARBA" id="ARBA00006442"/>
    </source>
</evidence>
<keyword evidence="9" id="KW-0963">Cytoplasm</keyword>
<dbReference type="Gene3D" id="2.20.28.10">
    <property type="match status" value="1"/>
</dbReference>
<keyword evidence="12" id="KW-0274">FAD</keyword>
<dbReference type="SUPFAM" id="SSF57802">
    <property type="entry name" value="Rubredoxin-like"/>
    <property type="match status" value="1"/>
</dbReference>
<keyword evidence="15" id="KW-0408">Iron</keyword>
<evidence type="ECO:0000256" key="9">
    <source>
        <dbReference type="ARBA" id="ARBA00022490"/>
    </source>
</evidence>
<dbReference type="AlphaFoldDB" id="A0A370UB91"/>
<evidence type="ECO:0000313" key="18">
    <source>
        <dbReference type="EMBL" id="RDL45019.1"/>
    </source>
</evidence>
<reference evidence="18 19" key="1">
    <citation type="submission" date="2018-06" db="EMBL/GenBank/DDBJ databases">
        <title>Marinomonas sp. YLB-05 draft genome sequence.</title>
        <authorList>
            <person name="Yu L."/>
            <person name="Tang X."/>
        </authorList>
    </citation>
    <scope>NUCLEOTIDE SEQUENCE [LARGE SCALE GENOMIC DNA]</scope>
    <source>
        <strain evidence="18 19">YLB-05</strain>
    </source>
</reference>
<proteinExistence type="inferred from homology"/>
<dbReference type="InterPro" id="IPR023753">
    <property type="entry name" value="FAD/NAD-binding_dom"/>
</dbReference>
<keyword evidence="19" id="KW-1185">Reference proteome</keyword>
<dbReference type="InterPro" id="IPR024934">
    <property type="entry name" value="Rubredoxin-like_dom"/>
</dbReference>
<dbReference type="FunFam" id="2.20.28.10:FF:000001">
    <property type="entry name" value="Rubredoxin"/>
    <property type="match status" value="1"/>
</dbReference>
<accession>A0A370UB91</accession>
<feature type="domain" description="Rubredoxin-like" evidence="17">
    <location>
        <begin position="1"/>
        <end position="52"/>
    </location>
</feature>
<evidence type="ECO:0000256" key="13">
    <source>
        <dbReference type="ARBA" id="ARBA00022982"/>
    </source>
</evidence>
<dbReference type="PANTHER" id="PTHR43429">
    <property type="entry name" value="PYRIDINE NUCLEOTIDE-DISULFIDE OXIDOREDUCTASE DOMAIN-CONTAINING"/>
    <property type="match status" value="1"/>
</dbReference>
<dbReference type="PROSITE" id="PS50903">
    <property type="entry name" value="RUBREDOXIN_LIKE"/>
    <property type="match status" value="1"/>
</dbReference>
<comment type="similarity">
    <text evidence="6">Belongs to the rubredoxin family.</text>
</comment>
<dbReference type="Pfam" id="PF07992">
    <property type="entry name" value="Pyr_redox_2"/>
    <property type="match status" value="1"/>
</dbReference>
<gene>
    <name evidence="18" type="ORF">DN730_05220</name>
</gene>
<dbReference type="PRINTS" id="PR00163">
    <property type="entry name" value="RUBREDOXIN"/>
</dbReference>
<evidence type="ECO:0000313" key="19">
    <source>
        <dbReference type="Proteomes" id="UP000254326"/>
    </source>
</evidence>
<comment type="subcellular location">
    <subcellularLocation>
        <location evidence="4">Cytoplasm</location>
    </subcellularLocation>
</comment>
<keyword evidence="14" id="KW-0560">Oxidoreductase</keyword>
<dbReference type="InterPro" id="IPR041364">
    <property type="entry name" value="Rbx-bd"/>
</dbReference>
<protein>
    <submittedName>
        <fullName evidence="18">Rubredoxin-NAD(+) reductase</fullName>
    </submittedName>
</protein>
<keyword evidence="11" id="KW-0479">Metal-binding</keyword>
<dbReference type="PRINTS" id="PR00368">
    <property type="entry name" value="FADPNR"/>
</dbReference>
<comment type="similarity">
    <text evidence="7">Belongs to the FAD-dependent oxidoreductase family.</text>
</comment>
<dbReference type="GO" id="GO:0005737">
    <property type="term" value="C:cytoplasm"/>
    <property type="evidence" value="ECO:0007669"/>
    <property type="project" value="UniProtKB-SubCell"/>
</dbReference>
<evidence type="ECO:0000256" key="6">
    <source>
        <dbReference type="ARBA" id="ARBA00005337"/>
    </source>
</evidence>
<dbReference type="EMBL" id="QKRA01000002">
    <property type="protein sequence ID" value="RDL45019.1"/>
    <property type="molecule type" value="Genomic_DNA"/>
</dbReference>
<dbReference type="RefSeq" id="WP_115467056.1">
    <property type="nucleotide sequence ID" value="NZ_QKRA01000002.1"/>
</dbReference>
<comment type="cofactor">
    <cofactor evidence="1">
        <name>Fe(3+)</name>
        <dbReference type="ChEBI" id="CHEBI:29034"/>
    </cofactor>
</comment>
<evidence type="ECO:0000256" key="11">
    <source>
        <dbReference type="ARBA" id="ARBA00022723"/>
    </source>
</evidence>
<dbReference type="InterPro" id="IPR018527">
    <property type="entry name" value="Rubredoxin_Fe_BS"/>
</dbReference>
<evidence type="ECO:0000256" key="16">
    <source>
        <dbReference type="ARBA" id="ARBA00023027"/>
    </source>
</evidence>
<comment type="caution">
    <text evidence="18">The sequence shown here is derived from an EMBL/GenBank/DDBJ whole genome shotgun (WGS) entry which is preliminary data.</text>
</comment>
<evidence type="ECO:0000256" key="14">
    <source>
        <dbReference type="ARBA" id="ARBA00023002"/>
    </source>
</evidence>
<evidence type="ECO:0000256" key="8">
    <source>
        <dbReference type="ARBA" id="ARBA00022448"/>
    </source>
</evidence>
<name>A0A370UB91_9GAMM</name>
<dbReference type="InterPro" id="IPR050260">
    <property type="entry name" value="FAD-bd_OxRdtase"/>
</dbReference>
<dbReference type="CDD" id="cd00730">
    <property type="entry name" value="rubredoxin"/>
    <property type="match status" value="1"/>
</dbReference>
<keyword evidence="8" id="KW-0813">Transport</keyword>
<dbReference type="InterPro" id="IPR036188">
    <property type="entry name" value="FAD/NAD-bd_sf"/>
</dbReference>
<dbReference type="Gene3D" id="3.50.50.60">
    <property type="entry name" value="FAD/NAD(P)-binding domain"/>
    <property type="match status" value="2"/>
</dbReference>
<dbReference type="Proteomes" id="UP000254326">
    <property type="component" value="Unassembled WGS sequence"/>
</dbReference>